<dbReference type="RefSeq" id="XP_011309472.1">
    <property type="nucleotide sequence ID" value="XM_011311170.1"/>
</dbReference>
<dbReference type="GO" id="GO:0046872">
    <property type="term" value="F:metal ion binding"/>
    <property type="evidence" value="ECO:0007669"/>
    <property type="project" value="UniProtKB-KW"/>
</dbReference>
<keyword evidence="7" id="KW-0539">Nucleus</keyword>
<organism evidence="9 10">
    <name type="scientific">Fopius arisanus</name>
    <dbReference type="NCBI Taxonomy" id="64838"/>
    <lineage>
        <taxon>Eukaryota</taxon>
        <taxon>Metazoa</taxon>
        <taxon>Ecdysozoa</taxon>
        <taxon>Arthropoda</taxon>
        <taxon>Hexapoda</taxon>
        <taxon>Insecta</taxon>
        <taxon>Pterygota</taxon>
        <taxon>Neoptera</taxon>
        <taxon>Endopterygota</taxon>
        <taxon>Hymenoptera</taxon>
        <taxon>Apocrita</taxon>
        <taxon>Ichneumonoidea</taxon>
        <taxon>Braconidae</taxon>
        <taxon>Opiinae</taxon>
        <taxon>Fopius</taxon>
    </lineage>
</organism>
<comment type="cofactor">
    <cofactor evidence="1">
        <name>a divalent metal cation</name>
        <dbReference type="ChEBI" id="CHEBI:60240"/>
    </cofactor>
</comment>
<proteinExistence type="inferred from homology"/>
<feature type="domain" description="DDE Tnp4" evidence="8">
    <location>
        <begin position="80"/>
        <end position="206"/>
    </location>
</feature>
<evidence type="ECO:0000256" key="3">
    <source>
        <dbReference type="ARBA" id="ARBA00006958"/>
    </source>
</evidence>
<protein>
    <submittedName>
        <fullName evidence="10">Nuclease HARBI1</fullName>
    </submittedName>
</protein>
<evidence type="ECO:0000313" key="10">
    <source>
        <dbReference type="RefSeq" id="XP_011309472.1"/>
    </source>
</evidence>
<evidence type="ECO:0000313" key="9">
    <source>
        <dbReference type="Proteomes" id="UP000694866"/>
    </source>
</evidence>
<dbReference type="GeneID" id="105270317"/>
<name>A0A9R1THS9_9HYME</name>
<dbReference type="GO" id="GO:0016787">
    <property type="term" value="F:hydrolase activity"/>
    <property type="evidence" value="ECO:0007669"/>
    <property type="project" value="UniProtKB-KW"/>
</dbReference>
<evidence type="ECO:0000256" key="2">
    <source>
        <dbReference type="ARBA" id="ARBA00004123"/>
    </source>
</evidence>
<evidence type="ECO:0000256" key="6">
    <source>
        <dbReference type="ARBA" id="ARBA00022801"/>
    </source>
</evidence>
<sequence>MAVPVNHRISPTIQLLVALRFFATGSYLITVGDTINISKSATYFHQLQKHKDKTELFARPGFPSAVGCVDRRQRNRYGWFSINVQGICNARLEFTNFLARWPGSTHDTGVVRHSRICHLLHQGVYRDAVLLGDSGYPDLPFLMRPLRNPQTAAEHLYNEAQIRTRNCIERCFGVWARRFAVVEIGWRFCTPGRTVAVIIATAVLHNISLLFRHFPDEKPMWRHTMQFMQTLH</sequence>
<dbReference type="KEGG" id="fas:105270317"/>
<comment type="subcellular location">
    <subcellularLocation>
        <location evidence="2">Nucleus</location>
    </subcellularLocation>
</comment>
<dbReference type="GO" id="GO:0004518">
    <property type="term" value="F:nuclease activity"/>
    <property type="evidence" value="ECO:0007669"/>
    <property type="project" value="UniProtKB-KW"/>
</dbReference>
<evidence type="ECO:0000256" key="7">
    <source>
        <dbReference type="ARBA" id="ARBA00023242"/>
    </source>
</evidence>
<dbReference type="Pfam" id="PF13359">
    <property type="entry name" value="DDE_Tnp_4"/>
    <property type="match status" value="1"/>
</dbReference>
<dbReference type="PANTHER" id="PTHR22930">
    <property type="match status" value="1"/>
</dbReference>
<dbReference type="Proteomes" id="UP000694866">
    <property type="component" value="Unplaced"/>
</dbReference>
<dbReference type="InterPro" id="IPR027806">
    <property type="entry name" value="HARBI1_dom"/>
</dbReference>
<evidence type="ECO:0000256" key="4">
    <source>
        <dbReference type="ARBA" id="ARBA00022722"/>
    </source>
</evidence>
<evidence type="ECO:0000259" key="8">
    <source>
        <dbReference type="Pfam" id="PF13359"/>
    </source>
</evidence>
<accession>A0A9R1THS9</accession>
<dbReference type="GO" id="GO:0005634">
    <property type="term" value="C:nucleus"/>
    <property type="evidence" value="ECO:0007669"/>
    <property type="project" value="UniProtKB-SubCell"/>
</dbReference>
<evidence type="ECO:0000256" key="5">
    <source>
        <dbReference type="ARBA" id="ARBA00022723"/>
    </source>
</evidence>
<evidence type="ECO:0000256" key="1">
    <source>
        <dbReference type="ARBA" id="ARBA00001968"/>
    </source>
</evidence>
<keyword evidence="9" id="KW-1185">Reference proteome</keyword>
<dbReference type="InterPro" id="IPR045249">
    <property type="entry name" value="HARBI1-like"/>
</dbReference>
<dbReference type="AlphaFoldDB" id="A0A9R1THS9"/>
<comment type="similarity">
    <text evidence="3">Belongs to the HARBI1 family.</text>
</comment>
<gene>
    <name evidence="10" type="primary">LOC105270317</name>
</gene>
<keyword evidence="4" id="KW-0540">Nuclease</keyword>
<keyword evidence="5" id="KW-0479">Metal-binding</keyword>
<dbReference type="PANTHER" id="PTHR22930:SF289">
    <property type="entry name" value="DDE TNP4 DOMAIN-CONTAINING PROTEIN-RELATED"/>
    <property type="match status" value="1"/>
</dbReference>
<reference evidence="10" key="1">
    <citation type="submission" date="2025-08" db="UniProtKB">
        <authorList>
            <consortium name="RefSeq"/>
        </authorList>
    </citation>
    <scope>IDENTIFICATION</scope>
    <source>
        <strain evidence="10">USDA-PBARC FA_bdor</strain>
        <tissue evidence="10">Whole organism</tissue>
    </source>
</reference>
<dbReference type="OrthoDB" id="6584660at2759"/>
<keyword evidence="6" id="KW-0378">Hydrolase</keyword>